<feature type="transmembrane region" description="Helical" evidence="1">
    <location>
        <begin position="91"/>
        <end position="109"/>
    </location>
</feature>
<reference evidence="2" key="1">
    <citation type="submission" date="2019-08" db="EMBL/GenBank/DDBJ databases">
        <authorList>
            <person name="Kucharzyk K."/>
            <person name="Murdoch R.W."/>
            <person name="Higgins S."/>
            <person name="Loffler F."/>
        </authorList>
    </citation>
    <scope>NUCLEOTIDE SEQUENCE</scope>
</reference>
<proteinExistence type="predicted"/>
<keyword evidence="1" id="KW-0812">Transmembrane</keyword>
<keyword evidence="1" id="KW-0472">Membrane</keyword>
<comment type="caution">
    <text evidence="2">The sequence shown here is derived from an EMBL/GenBank/DDBJ whole genome shotgun (WGS) entry which is preliminary data.</text>
</comment>
<accession>A0A644WXV7</accession>
<organism evidence="2">
    <name type="scientific">bioreactor metagenome</name>
    <dbReference type="NCBI Taxonomy" id="1076179"/>
    <lineage>
        <taxon>unclassified sequences</taxon>
        <taxon>metagenomes</taxon>
        <taxon>ecological metagenomes</taxon>
    </lineage>
</organism>
<dbReference type="EMBL" id="VSSQ01001485">
    <property type="protein sequence ID" value="MPM08745.1"/>
    <property type="molecule type" value="Genomic_DNA"/>
</dbReference>
<sequence>MKRENLFEEFENLLRNKEFGQLDESERMIVDQFAGSSAEYNYMRRIMLDSRFLADEVKHSEIPAGGSDQVWARFKAQKDQEKRASLINRKVPVSWVAGLAAALVISWLIRFPGSYKVADPVMMQMSRPVLVQAEKTDTVFRDVPVYIQSEPVVIVERLSNAVPSGGMVYMQPVKSASEQMEQRQGTNATEMGDLAKLTVAVN</sequence>
<gene>
    <name evidence="2" type="ORF">SDC9_55059</name>
</gene>
<name>A0A644WXV7_9ZZZZ</name>
<protein>
    <submittedName>
        <fullName evidence="2">Uncharacterized protein</fullName>
    </submittedName>
</protein>
<dbReference type="AlphaFoldDB" id="A0A644WXV7"/>
<evidence type="ECO:0000256" key="1">
    <source>
        <dbReference type="SAM" id="Phobius"/>
    </source>
</evidence>
<keyword evidence="1" id="KW-1133">Transmembrane helix</keyword>
<evidence type="ECO:0000313" key="2">
    <source>
        <dbReference type="EMBL" id="MPM08745.1"/>
    </source>
</evidence>